<reference evidence="2" key="1">
    <citation type="journal article" date="2022" name="Mol. Ecol. Resour.">
        <title>The genomes of chicory, endive, great burdock and yacon provide insights into Asteraceae palaeo-polyploidization history and plant inulin production.</title>
        <authorList>
            <person name="Fan W."/>
            <person name="Wang S."/>
            <person name="Wang H."/>
            <person name="Wang A."/>
            <person name="Jiang F."/>
            <person name="Liu H."/>
            <person name="Zhao H."/>
            <person name="Xu D."/>
            <person name="Zhang Y."/>
        </authorList>
    </citation>
    <scope>NUCLEOTIDE SEQUENCE [LARGE SCALE GENOMIC DNA]</scope>
    <source>
        <strain evidence="2">cv. Yunnan</strain>
    </source>
</reference>
<evidence type="ECO:0000313" key="1">
    <source>
        <dbReference type="EMBL" id="KAI3744294.1"/>
    </source>
</evidence>
<dbReference type="EMBL" id="CM042036">
    <property type="protein sequence ID" value="KAI3744294.1"/>
    <property type="molecule type" value="Genomic_DNA"/>
</dbReference>
<reference evidence="1 2" key="2">
    <citation type="journal article" date="2022" name="Mol. Ecol. Resour.">
        <title>The genomes of chicory, endive, great burdock and yacon provide insights into Asteraceae paleo-polyploidization history and plant inulin production.</title>
        <authorList>
            <person name="Fan W."/>
            <person name="Wang S."/>
            <person name="Wang H."/>
            <person name="Wang A."/>
            <person name="Jiang F."/>
            <person name="Liu H."/>
            <person name="Zhao H."/>
            <person name="Xu D."/>
            <person name="Zhang Y."/>
        </authorList>
    </citation>
    <scope>NUCLEOTIDE SEQUENCE [LARGE SCALE GENOMIC DNA]</scope>
    <source>
        <strain evidence="2">cv. Yunnan</strain>
        <tissue evidence="1">Leaves</tissue>
    </source>
</reference>
<name>A0ACB9DCB0_9ASTR</name>
<dbReference type="Proteomes" id="UP001056120">
    <property type="component" value="Linkage Group LG19"/>
</dbReference>
<sequence length="186" mass="21018">MSMERRLVLNRDIDGDVLGCLRVSSKTCTTVQRVGGQAGVRPSSTLQKDQRYSDTGCLYGLEHIGGLESSFERPESIECVRRVRSLSESNWNQFEETIEPFTVWATMNLLKDFDIVFEPLQLGAGLLGFNPPTILKRLSTFGISDEVGHLLQLEYDILEYIVIERLVQGGREKLKDHCLNIRGRAL</sequence>
<comment type="caution">
    <text evidence="1">The sequence shown here is derived from an EMBL/GenBank/DDBJ whole genome shotgun (WGS) entry which is preliminary data.</text>
</comment>
<protein>
    <submittedName>
        <fullName evidence="1">Uncharacterized protein</fullName>
    </submittedName>
</protein>
<gene>
    <name evidence="1" type="ORF">L1987_57371</name>
</gene>
<proteinExistence type="predicted"/>
<keyword evidence="2" id="KW-1185">Reference proteome</keyword>
<organism evidence="1 2">
    <name type="scientific">Smallanthus sonchifolius</name>
    <dbReference type="NCBI Taxonomy" id="185202"/>
    <lineage>
        <taxon>Eukaryota</taxon>
        <taxon>Viridiplantae</taxon>
        <taxon>Streptophyta</taxon>
        <taxon>Embryophyta</taxon>
        <taxon>Tracheophyta</taxon>
        <taxon>Spermatophyta</taxon>
        <taxon>Magnoliopsida</taxon>
        <taxon>eudicotyledons</taxon>
        <taxon>Gunneridae</taxon>
        <taxon>Pentapetalae</taxon>
        <taxon>asterids</taxon>
        <taxon>campanulids</taxon>
        <taxon>Asterales</taxon>
        <taxon>Asteraceae</taxon>
        <taxon>Asteroideae</taxon>
        <taxon>Heliantheae alliance</taxon>
        <taxon>Millerieae</taxon>
        <taxon>Smallanthus</taxon>
    </lineage>
</organism>
<evidence type="ECO:0000313" key="2">
    <source>
        <dbReference type="Proteomes" id="UP001056120"/>
    </source>
</evidence>
<accession>A0ACB9DCB0</accession>